<dbReference type="Proteomes" id="UP000822476">
    <property type="component" value="Unassembled WGS sequence"/>
</dbReference>
<feature type="transmembrane region" description="Helical" evidence="2">
    <location>
        <begin position="280"/>
        <end position="299"/>
    </location>
</feature>
<comment type="caution">
    <text evidence="3">The sequence shown here is derived from an EMBL/GenBank/DDBJ whole genome shotgun (WGS) entry which is preliminary data.</text>
</comment>
<evidence type="ECO:0000313" key="3">
    <source>
        <dbReference type="EMBL" id="KAF7233322.1"/>
    </source>
</evidence>
<protein>
    <submittedName>
        <fullName evidence="3">Uncharacterized protein</fullName>
    </submittedName>
</protein>
<dbReference type="AlphaFoldDB" id="A0A8S9YB20"/>
<gene>
    <name evidence="3" type="ORF">EG68_11757</name>
</gene>
<accession>A0A8S9YB20</accession>
<keyword evidence="2" id="KW-0472">Membrane</keyword>
<keyword evidence="2" id="KW-0812">Transmembrane</keyword>
<keyword evidence="4" id="KW-1185">Reference proteome</keyword>
<organism evidence="3 4">
    <name type="scientific">Paragonimus skrjabini miyazakii</name>
    <dbReference type="NCBI Taxonomy" id="59628"/>
    <lineage>
        <taxon>Eukaryota</taxon>
        <taxon>Metazoa</taxon>
        <taxon>Spiralia</taxon>
        <taxon>Lophotrochozoa</taxon>
        <taxon>Platyhelminthes</taxon>
        <taxon>Trematoda</taxon>
        <taxon>Digenea</taxon>
        <taxon>Plagiorchiida</taxon>
        <taxon>Troglotremata</taxon>
        <taxon>Troglotrematidae</taxon>
        <taxon>Paragonimus</taxon>
    </lineage>
</organism>
<reference evidence="3" key="1">
    <citation type="submission" date="2019-07" db="EMBL/GenBank/DDBJ databases">
        <title>Annotation for the trematode Paragonimus miyazaki's.</title>
        <authorList>
            <person name="Choi Y.-J."/>
        </authorList>
    </citation>
    <scope>NUCLEOTIDE SEQUENCE</scope>
    <source>
        <strain evidence="3">Japan</strain>
    </source>
</reference>
<name>A0A8S9YB20_9TREM</name>
<feature type="region of interest" description="Disordered" evidence="1">
    <location>
        <begin position="38"/>
        <end position="71"/>
    </location>
</feature>
<feature type="compositionally biased region" description="Basic residues" evidence="1">
    <location>
        <begin position="104"/>
        <end position="116"/>
    </location>
</feature>
<sequence>MHSGRNVVPASFVENSTDKDIEDLSGVTGLILSDGARDPNPTVYLRRATHSRQRSSSNKRMDRQQSHVPFGNTAGVSMFEAMGTLGLQEQILTNNKHNDTNRRASTRRHRKPKHSAINKLDEDLINDLLPNSATDESIKKSDKTKRRTRSEKQESRSEKSRREKSESKVMNEFLADDEERFDNSEKTIASSKDEKSKEAEVGDTSKQVASLNVVKIPIKTLAVLIEMHLFWWFVQLLIFVWITTKVDWKLRVRTPIKEYPGYTAPRMPWLPGQLGMRDRLMAVWLTLAFLYLPAILYHMSKFFDRMPKAHLRKTLSRLPEKKPWYLHERYTRLHEPKEGQPLTFIIFVISVTLWIFYIFIFLSDAFYPMQDSYWQKTIDRWLYDLQRHYFLQFKQLSHFIKAKDRIPSYHTPDDGKRYKDWNSPHVYRPKNHTFRKAMGSISFCDDSFDCSCCP</sequence>
<dbReference type="OrthoDB" id="6253298at2759"/>
<feature type="compositionally biased region" description="Basic and acidic residues" evidence="1">
    <location>
        <begin position="183"/>
        <end position="200"/>
    </location>
</feature>
<feature type="region of interest" description="Disordered" evidence="1">
    <location>
        <begin position="92"/>
        <end position="176"/>
    </location>
</feature>
<feature type="compositionally biased region" description="Basic and acidic residues" evidence="1">
    <location>
        <begin position="150"/>
        <end position="169"/>
    </location>
</feature>
<evidence type="ECO:0000256" key="1">
    <source>
        <dbReference type="SAM" id="MobiDB-lite"/>
    </source>
</evidence>
<feature type="transmembrane region" description="Helical" evidence="2">
    <location>
        <begin position="342"/>
        <end position="362"/>
    </location>
</feature>
<feature type="region of interest" description="Disordered" evidence="1">
    <location>
        <begin position="183"/>
        <end position="202"/>
    </location>
</feature>
<evidence type="ECO:0000313" key="4">
    <source>
        <dbReference type="Proteomes" id="UP000822476"/>
    </source>
</evidence>
<evidence type="ECO:0000256" key="2">
    <source>
        <dbReference type="SAM" id="Phobius"/>
    </source>
</evidence>
<proteinExistence type="predicted"/>
<dbReference type="EMBL" id="JTDE01021152">
    <property type="protein sequence ID" value="KAF7233322.1"/>
    <property type="molecule type" value="Genomic_DNA"/>
</dbReference>
<feature type="transmembrane region" description="Helical" evidence="2">
    <location>
        <begin position="221"/>
        <end position="243"/>
    </location>
</feature>
<keyword evidence="2" id="KW-1133">Transmembrane helix</keyword>